<protein>
    <recommendedName>
        <fullName evidence="2 11">Cell division ATP-binding protein FtsE</fullName>
    </recommendedName>
</protein>
<dbReference type="GO" id="GO:0051301">
    <property type="term" value="P:cell division"/>
    <property type="evidence" value="ECO:0007669"/>
    <property type="project" value="UniProtKB-UniRule"/>
</dbReference>
<dbReference type="NCBIfam" id="TIGR02673">
    <property type="entry name" value="FtsE"/>
    <property type="match status" value="1"/>
</dbReference>
<evidence type="ECO:0000256" key="1">
    <source>
        <dbReference type="ARBA" id="ARBA00005417"/>
    </source>
</evidence>
<keyword evidence="5 11" id="KW-0547">Nucleotide-binding</keyword>
<name>A0A7K3TGC0_9BIFI</name>
<dbReference type="PROSITE" id="PS00211">
    <property type="entry name" value="ABC_TRANSPORTER_1"/>
    <property type="match status" value="1"/>
</dbReference>
<feature type="domain" description="ABC transporter" evidence="13">
    <location>
        <begin position="4"/>
        <end position="240"/>
    </location>
</feature>
<evidence type="ECO:0000256" key="12">
    <source>
        <dbReference type="SAM" id="MobiDB-lite"/>
    </source>
</evidence>
<feature type="compositionally biased region" description="Basic and acidic residues" evidence="12">
    <location>
        <begin position="399"/>
        <end position="412"/>
    </location>
</feature>
<dbReference type="Pfam" id="PF00005">
    <property type="entry name" value="ABC_tran"/>
    <property type="match status" value="1"/>
</dbReference>
<dbReference type="SUPFAM" id="SSF52540">
    <property type="entry name" value="P-loop containing nucleoside triphosphate hydrolases"/>
    <property type="match status" value="1"/>
</dbReference>
<dbReference type="PROSITE" id="PS50893">
    <property type="entry name" value="ABC_TRANSPORTER_2"/>
    <property type="match status" value="1"/>
</dbReference>
<feature type="region of interest" description="Disordered" evidence="12">
    <location>
        <begin position="350"/>
        <end position="412"/>
    </location>
</feature>
<comment type="similarity">
    <text evidence="1 11">Belongs to the ABC transporter superfamily.</text>
</comment>
<comment type="subunit">
    <text evidence="10 11">Homodimer. Forms a membrane-associated complex with FtsX.</text>
</comment>
<dbReference type="GO" id="GO:0022857">
    <property type="term" value="F:transmembrane transporter activity"/>
    <property type="evidence" value="ECO:0007669"/>
    <property type="project" value="TreeGrafter"/>
</dbReference>
<evidence type="ECO:0000256" key="3">
    <source>
        <dbReference type="ARBA" id="ARBA00022475"/>
    </source>
</evidence>
<evidence type="ECO:0000256" key="11">
    <source>
        <dbReference type="RuleBase" id="RU365094"/>
    </source>
</evidence>
<evidence type="ECO:0000256" key="10">
    <source>
        <dbReference type="ARBA" id="ARBA00063837"/>
    </source>
</evidence>
<dbReference type="AlphaFoldDB" id="A0A7K3TGC0"/>
<organism evidence="14 15">
    <name type="scientific">Bifidobacterium avesanii</name>
    <dbReference type="NCBI Taxonomy" id="1798157"/>
    <lineage>
        <taxon>Bacteria</taxon>
        <taxon>Bacillati</taxon>
        <taxon>Actinomycetota</taxon>
        <taxon>Actinomycetes</taxon>
        <taxon>Bifidobacteriales</taxon>
        <taxon>Bifidobacteriaceae</taxon>
        <taxon>Bifidobacterium</taxon>
    </lineage>
</organism>
<dbReference type="RefSeq" id="WP_152350678.1">
    <property type="nucleotide sequence ID" value="NZ_WBSN01000012.1"/>
</dbReference>
<dbReference type="InterPro" id="IPR017871">
    <property type="entry name" value="ABC_transporter-like_CS"/>
</dbReference>
<keyword evidence="15" id="KW-1185">Reference proteome</keyword>
<evidence type="ECO:0000256" key="6">
    <source>
        <dbReference type="ARBA" id="ARBA00022840"/>
    </source>
</evidence>
<dbReference type="PANTHER" id="PTHR24220:SF470">
    <property type="entry name" value="CELL DIVISION ATP-BINDING PROTEIN FTSE"/>
    <property type="match status" value="1"/>
</dbReference>
<dbReference type="InterPro" id="IPR003439">
    <property type="entry name" value="ABC_transporter-like_ATP-bd"/>
</dbReference>
<evidence type="ECO:0000313" key="15">
    <source>
        <dbReference type="Proteomes" id="UP000469763"/>
    </source>
</evidence>
<evidence type="ECO:0000256" key="4">
    <source>
        <dbReference type="ARBA" id="ARBA00022618"/>
    </source>
</evidence>
<comment type="function">
    <text evidence="9">Part of the ABC transporter FtsEX involved in cellular division. Has ATPase activity.</text>
</comment>
<dbReference type="InterPro" id="IPR005286">
    <property type="entry name" value="Cell_div_FtsE"/>
</dbReference>
<dbReference type="InterPro" id="IPR027417">
    <property type="entry name" value="P-loop_NTPase"/>
</dbReference>
<keyword evidence="7 11" id="KW-0472">Membrane</keyword>
<reference evidence="14 15" key="1">
    <citation type="submission" date="2019-10" db="EMBL/GenBank/DDBJ databases">
        <title>Bifidobacterium from non-human primates.</title>
        <authorList>
            <person name="Modesto M."/>
        </authorList>
    </citation>
    <scope>NUCLEOTIDE SEQUENCE [LARGE SCALE GENOMIC DNA]</scope>
    <source>
        <strain evidence="14 15">TREC</strain>
    </source>
</reference>
<evidence type="ECO:0000256" key="5">
    <source>
        <dbReference type="ARBA" id="ARBA00022741"/>
    </source>
</evidence>
<accession>A0A7K3TGC0</accession>
<gene>
    <name evidence="11 14" type="primary">ftsE</name>
    <name evidence="14" type="ORF">GFD22_03085</name>
</gene>
<feature type="compositionally biased region" description="Pro residues" evidence="12">
    <location>
        <begin position="387"/>
        <end position="398"/>
    </location>
</feature>
<evidence type="ECO:0000256" key="8">
    <source>
        <dbReference type="ARBA" id="ARBA00023306"/>
    </source>
</evidence>
<keyword evidence="4 11" id="KW-0132">Cell division</keyword>
<proteinExistence type="inferred from homology"/>
<dbReference type="OrthoDB" id="9802264at2"/>
<evidence type="ECO:0000256" key="2">
    <source>
        <dbReference type="ARBA" id="ARBA00020019"/>
    </source>
</evidence>
<keyword evidence="3 11" id="KW-1003">Cell membrane</keyword>
<keyword evidence="6 11" id="KW-0067">ATP-binding</keyword>
<comment type="caution">
    <text evidence="14">The sequence shown here is derived from an EMBL/GenBank/DDBJ whole genome shotgun (WGS) entry which is preliminary data.</text>
</comment>
<evidence type="ECO:0000259" key="13">
    <source>
        <dbReference type="PROSITE" id="PS50893"/>
    </source>
</evidence>
<feature type="compositionally biased region" description="Low complexity" evidence="12">
    <location>
        <begin position="361"/>
        <end position="373"/>
    </location>
</feature>
<comment type="subcellular location">
    <subcellularLocation>
        <location evidence="11">Cell membrane</location>
        <topology evidence="11">Peripheral membrane protein</topology>
        <orientation evidence="11">Cytoplasmic side</orientation>
    </subcellularLocation>
</comment>
<dbReference type="GO" id="GO:0016887">
    <property type="term" value="F:ATP hydrolysis activity"/>
    <property type="evidence" value="ECO:0007669"/>
    <property type="project" value="InterPro"/>
</dbReference>
<dbReference type="GO" id="GO:0005886">
    <property type="term" value="C:plasma membrane"/>
    <property type="evidence" value="ECO:0007669"/>
    <property type="project" value="UniProtKB-SubCell"/>
</dbReference>
<dbReference type="Gene3D" id="3.40.50.300">
    <property type="entry name" value="P-loop containing nucleotide triphosphate hydrolases"/>
    <property type="match status" value="1"/>
</dbReference>
<dbReference type="InterPro" id="IPR003593">
    <property type="entry name" value="AAA+_ATPase"/>
</dbReference>
<sequence>MALIALDHVSKIYPKGSRPALDDISLDIERGDFVFLVGASGSGKTTLLSLLLREEEATSGEIRVAGNDLRRLPARQIPQYRRSIGFIFQDYKLLANKTVWQNVAFALEVIGTRRSTIKSLVPQVLKTVGLTGKERNFPHELSGGEQQRVAIARAYVNHPQILLADEPTGNLDPTTSLGIMEVLDAINRTGTTIVMATHNEEIVNSMRKRVVELKAGKIMRDEQHGSYDSALFFPDAEVASRAHEAIHGDGTPAAELNLPEGSYTDPTAVTNVDGPDVASALHGAEHGDDGIARLASSVHSGRTGRYGEVFQSVEDTLTWGRGLSLDAMAAAEEASKPADDFETVEPAVEPDAQPAAAEKPAGNAENAGDAESAAADRNETVELSGPLMPPAPPAPPAPAKHDDHAEGEGNEQ</sequence>
<dbReference type="InterPro" id="IPR015854">
    <property type="entry name" value="ABC_transpr_LolD-like"/>
</dbReference>
<dbReference type="EMBL" id="WHZY01000003">
    <property type="protein sequence ID" value="NEG77976.1"/>
    <property type="molecule type" value="Genomic_DNA"/>
</dbReference>
<dbReference type="FunFam" id="3.40.50.300:FF:000056">
    <property type="entry name" value="Cell division ATP-binding protein FtsE"/>
    <property type="match status" value="1"/>
</dbReference>
<dbReference type="SMART" id="SM00382">
    <property type="entry name" value="AAA"/>
    <property type="match status" value="1"/>
</dbReference>
<dbReference type="Proteomes" id="UP000469763">
    <property type="component" value="Unassembled WGS sequence"/>
</dbReference>
<keyword evidence="8 11" id="KW-0131">Cell cycle</keyword>
<evidence type="ECO:0000256" key="9">
    <source>
        <dbReference type="ARBA" id="ARBA00054718"/>
    </source>
</evidence>
<evidence type="ECO:0000256" key="7">
    <source>
        <dbReference type="ARBA" id="ARBA00023136"/>
    </source>
</evidence>
<dbReference type="PANTHER" id="PTHR24220">
    <property type="entry name" value="IMPORT ATP-BINDING PROTEIN"/>
    <property type="match status" value="1"/>
</dbReference>
<dbReference type="GO" id="GO:0005524">
    <property type="term" value="F:ATP binding"/>
    <property type="evidence" value="ECO:0007669"/>
    <property type="project" value="UniProtKB-UniRule"/>
</dbReference>
<evidence type="ECO:0000313" key="14">
    <source>
        <dbReference type="EMBL" id="NEG77976.1"/>
    </source>
</evidence>